<evidence type="ECO:0000313" key="3">
    <source>
        <dbReference type="Proteomes" id="UP000182373"/>
    </source>
</evidence>
<organism evidence="2 3">
    <name type="scientific">Granulibacter bethesdensis</name>
    <dbReference type="NCBI Taxonomy" id="364410"/>
    <lineage>
        <taxon>Bacteria</taxon>
        <taxon>Pseudomonadati</taxon>
        <taxon>Pseudomonadota</taxon>
        <taxon>Alphaproteobacteria</taxon>
        <taxon>Acetobacterales</taxon>
        <taxon>Acetobacteraceae</taxon>
        <taxon>Granulibacter</taxon>
    </lineage>
</organism>
<sequence length="164" mass="18081">MDRNRPAILKRLFSILVLLSLAIWPHHSHAGTDQCQPDDPHQTRLVISVHGMNSAEGVITITVYPDEATHFLDGKYKLARVNLPVSLPVTHACIALPATGFYAVAMFHDANRNGHFDTTMLGLPAEGFGFSRNPVLLLGPPDLSAVRFATHPGDNVVDIRMKYY</sequence>
<dbReference type="EMBL" id="CP018191">
    <property type="protein sequence ID" value="APH53466.1"/>
    <property type="molecule type" value="Genomic_DNA"/>
</dbReference>
<name>A0AAC9P7H8_9PROT</name>
<protein>
    <submittedName>
        <fullName evidence="2">Secreted protein</fullName>
    </submittedName>
</protein>
<dbReference type="AlphaFoldDB" id="A0AAC9P7H8"/>
<evidence type="ECO:0000313" key="2">
    <source>
        <dbReference type="EMBL" id="APH53466.1"/>
    </source>
</evidence>
<keyword evidence="1" id="KW-0732">Signal</keyword>
<accession>A0AAC9P7H8</accession>
<evidence type="ECO:0000256" key="1">
    <source>
        <dbReference type="SAM" id="SignalP"/>
    </source>
</evidence>
<proteinExistence type="predicted"/>
<reference evidence="3" key="1">
    <citation type="submission" date="2016-11" db="EMBL/GenBank/DDBJ databases">
        <title>Comparative genomic and phenotypic analysis of Granulibacter bethesdensis clinical isolates from patients with chronic granulomatous disease.</title>
        <authorList>
            <person name="Zarember K.A."/>
            <person name="Porcella S.F."/>
            <person name="Chu J."/>
            <person name="Ding L."/>
            <person name="Dahlstrom E."/>
            <person name="Barbian K."/>
            <person name="Martens C."/>
            <person name="Sykora L."/>
            <person name="Kramer S."/>
            <person name="Pettinato A.M."/>
            <person name="Hong H."/>
            <person name="Wald G."/>
            <person name="Berg L.J."/>
            <person name="Rogge L.S."/>
            <person name="Greenberg D.E."/>
            <person name="Falcone E.L."/>
            <person name="Neves J.F."/>
            <person name="Simoes M.J."/>
            <person name="Casal M."/>
            <person name="Rodriguez-Lopez F.C."/>
            <person name="Zelazny A."/>
            <person name="Gallin J.I."/>
            <person name="Holland S.M."/>
        </authorList>
    </citation>
    <scope>NUCLEOTIDE SEQUENCE [LARGE SCALE GENOMIC DNA]</scope>
    <source>
        <strain evidence="3">NIH9.1</strain>
    </source>
</reference>
<feature type="signal peptide" evidence="1">
    <location>
        <begin position="1"/>
        <end position="30"/>
    </location>
</feature>
<gene>
    <name evidence="2" type="ORF">GbCGDNIH9_0243</name>
</gene>
<dbReference type="InterPro" id="IPR018673">
    <property type="entry name" value="DUF2141"/>
</dbReference>
<dbReference type="Pfam" id="PF09912">
    <property type="entry name" value="DUF2141"/>
    <property type="match status" value="1"/>
</dbReference>
<feature type="chain" id="PRO_5042252649" evidence="1">
    <location>
        <begin position="31"/>
        <end position="164"/>
    </location>
</feature>
<dbReference type="Proteomes" id="UP000182373">
    <property type="component" value="Chromosome"/>
</dbReference>